<keyword evidence="2" id="KW-1185">Reference proteome</keyword>
<organism evidence="1 2">
    <name type="scientific">Acaulospora morrowiae</name>
    <dbReference type="NCBI Taxonomy" id="94023"/>
    <lineage>
        <taxon>Eukaryota</taxon>
        <taxon>Fungi</taxon>
        <taxon>Fungi incertae sedis</taxon>
        <taxon>Mucoromycota</taxon>
        <taxon>Glomeromycotina</taxon>
        <taxon>Glomeromycetes</taxon>
        <taxon>Diversisporales</taxon>
        <taxon>Acaulosporaceae</taxon>
        <taxon>Acaulospora</taxon>
    </lineage>
</organism>
<comment type="caution">
    <text evidence="1">The sequence shown here is derived from an EMBL/GenBank/DDBJ whole genome shotgun (WGS) entry which is preliminary data.</text>
</comment>
<dbReference type="OrthoDB" id="2419021at2759"/>
<evidence type="ECO:0000313" key="2">
    <source>
        <dbReference type="Proteomes" id="UP000789342"/>
    </source>
</evidence>
<feature type="non-terminal residue" evidence="1">
    <location>
        <position position="75"/>
    </location>
</feature>
<dbReference type="Proteomes" id="UP000789342">
    <property type="component" value="Unassembled WGS sequence"/>
</dbReference>
<reference evidence="1" key="1">
    <citation type="submission" date="2021-06" db="EMBL/GenBank/DDBJ databases">
        <authorList>
            <person name="Kallberg Y."/>
            <person name="Tangrot J."/>
            <person name="Rosling A."/>
        </authorList>
    </citation>
    <scope>NUCLEOTIDE SEQUENCE</scope>
    <source>
        <strain evidence="1">CL551</strain>
    </source>
</reference>
<accession>A0A9N9IPT3</accession>
<proteinExistence type="predicted"/>
<sequence length="75" mass="8708">WDPLEWQCKEGHKWKASSRDILKGTWYPRCSTLGRKSLTPDQKCISVQSHATLMQRHGQPQYNIDIAKNIAQERG</sequence>
<feature type="non-terminal residue" evidence="1">
    <location>
        <position position="1"/>
    </location>
</feature>
<evidence type="ECO:0000313" key="1">
    <source>
        <dbReference type="EMBL" id="CAG8746337.1"/>
    </source>
</evidence>
<protein>
    <submittedName>
        <fullName evidence="1">7654_t:CDS:1</fullName>
    </submittedName>
</protein>
<dbReference type="AlphaFoldDB" id="A0A9N9IPT3"/>
<dbReference type="EMBL" id="CAJVPV010033132">
    <property type="protein sequence ID" value="CAG8746337.1"/>
    <property type="molecule type" value="Genomic_DNA"/>
</dbReference>
<name>A0A9N9IPT3_9GLOM</name>
<gene>
    <name evidence="1" type="ORF">AMORRO_LOCUS15064</name>
</gene>